<dbReference type="InterPro" id="IPR050796">
    <property type="entry name" value="SCF_F-box_component"/>
</dbReference>
<organism evidence="2 3">
    <name type="scientific">Oldenlandia corymbosa var. corymbosa</name>
    <dbReference type="NCBI Taxonomy" id="529605"/>
    <lineage>
        <taxon>Eukaryota</taxon>
        <taxon>Viridiplantae</taxon>
        <taxon>Streptophyta</taxon>
        <taxon>Embryophyta</taxon>
        <taxon>Tracheophyta</taxon>
        <taxon>Spermatophyta</taxon>
        <taxon>Magnoliopsida</taxon>
        <taxon>eudicotyledons</taxon>
        <taxon>Gunneridae</taxon>
        <taxon>Pentapetalae</taxon>
        <taxon>asterids</taxon>
        <taxon>lamiids</taxon>
        <taxon>Gentianales</taxon>
        <taxon>Rubiaceae</taxon>
        <taxon>Rubioideae</taxon>
        <taxon>Spermacoceae</taxon>
        <taxon>Hedyotis-Oldenlandia complex</taxon>
        <taxon>Oldenlandia</taxon>
    </lineage>
</organism>
<dbReference type="Pfam" id="PF07734">
    <property type="entry name" value="FBA_1"/>
    <property type="match status" value="1"/>
</dbReference>
<accession>A0AAV1E0V2</accession>
<name>A0AAV1E0V2_OLDCO</name>
<reference evidence="2" key="1">
    <citation type="submission" date="2023-03" db="EMBL/GenBank/DDBJ databases">
        <authorList>
            <person name="Julca I."/>
        </authorList>
    </citation>
    <scope>NUCLEOTIDE SEQUENCE</scope>
</reference>
<evidence type="ECO:0000259" key="1">
    <source>
        <dbReference type="Pfam" id="PF07734"/>
    </source>
</evidence>
<feature type="domain" description="F-box associated beta-propeller type 1" evidence="1">
    <location>
        <begin position="23"/>
        <end position="252"/>
    </location>
</feature>
<dbReference type="InterPro" id="IPR017451">
    <property type="entry name" value="F-box-assoc_interact_dom"/>
</dbReference>
<dbReference type="Proteomes" id="UP001161247">
    <property type="component" value="Chromosome 7"/>
</dbReference>
<dbReference type="NCBIfam" id="TIGR01640">
    <property type="entry name" value="F_box_assoc_1"/>
    <property type="match status" value="1"/>
</dbReference>
<dbReference type="AlphaFoldDB" id="A0AAV1E0V2"/>
<proteinExistence type="predicted"/>
<evidence type="ECO:0000313" key="3">
    <source>
        <dbReference type="Proteomes" id="UP001161247"/>
    </source>
</evidence>
<gene>
    <name evidence="2" type="ORF">OLC1_LOCUS20756</name>
</gene>
<dbReference type="EMBL" id="OX459124">
    <property type="protein sequence ID" value="CAI9113826.1"/>
    <property type="molecule type" value="Genomic_DNA"/>
</dbReference>
<keyword evidence="3" id="KW-1185">Reference proteome</keyword>
<dbReference type="PANTHER" id="PTHR31672:SF13">
    <property type="entry name" value="F-BOX PROTEIN CPR30-LIKE"/>
    <property type="match status" value="1"/>
</dbReference>
<dbReference type="InterPro" id="IPR006527">
    <property type="entry name" value="F-box-assoc_dom_typ1"/>
</dbReference>
<sequence length="349" mass="40595">MVKIRYPFTLPENPDNALAYKGSCNGLICVTYQDELEPQVVLWNPTTNKYWRLPHSPSILILTPTQREVRRKEFSKMCYWQDRIEYGFLYDETSSDYKVLRLVELFRIEEIDHPGQKKYAFNQTQVGRETTMYSLKSNSWKRLPPDTFPDFMELEPHEIGPGVLINNTLHWVMVDKRQNVWRYKYLIVALNLTTEKSYSISPPADDALAFARLELGVSNGCLTFLTRYSHDISYLWIMKEYGERNPWTKYRLHVPHWGWYPRFIGYPSGTGNKLCFVDAYKLVCCDAAPCCSPALSTTDSVGEFLLPSREFILSNLESIRRGCLFTHSLVIPRPSCDGMKGNEELGYQE</sequence>
<evidence type="ECO:0000313" key="2">
    <source>
        <dbReference type="EMBL" id="CAI9113826.1"/>
    </source>
</evidence>
<protein>
    <submittedName>
        <fullName evidence="2">OLC1v1014511C1</fullName>
    </submittedName>
</protein>
<dbReference type="PANTHER" id="PTHR31672">
    <property type="entry name" value="BNACNNG10540D PROTEIN"/>
    <property type="match status" value="1"/>
</dbReference>